<evidence type="ECO:0000313" key="1">
    <source>
        <dbReference type="EMBL" id="TRX10529.1"/>
    </source>
</evidence>
<name>A0A553BZ18_9FLAO</name>
<evidence type="ECO:0000313" key="2">
    <source>
        <dbReference type="EMBL" id="TRX13572.1"/>
    </source>
</evidence>
<dbReference type="Pfam" id="PF08843">
    <property type="entry name" value="AbiEii"/>
    <property type="match status" value="1"/>
</dbReference>
<dbReference type="AlphaFoldDB" id="A0A553BZ18"/>
<keyword evidence="3" id="KW-1185">Reference proteome</keyword>
<evidence type="ECO:0000313" key="4">
    <source>
        <dbReference type="Proteomes" id="UP000318669"/>
    </source>
</evidence>
<keyword evidence="2" id="KW-0808">Transferase</keyword>
<dbReference type="Gene3D" id="3.10.450.620">
    <property type="entry name" value="JHP933, nucleotidyltransferase-like core domain"/>
    <property type="match status" value="1"/>
</dbReference>
<evidence type="ECO:0000313" key="3">
    <source>
        <dbReference type="Proteomes" id="UP000318528"/>
    </source>
</evidence>
<protein>
    <submittedName>
        <fullName evidence="2">Nucleotidyl transferase AbiEii/AbiGii toxin family protein</fullName>
    </submittedName>
</protein>
<comment type="caution">
    <text evidence="2">The sequence shown here is derived from an EMBL/GenBank/DDBJ whole genome shotgun (WGS) entry which is preliminary data.</text>
</comment>
<dbReference type="EMBL" id="VJZN01000001">
    <property type="protein sequence ID" value="TRX10529.1"/>
    <property type="molecule type" value="Genomic_DNA"/>
</dbReference>
<dbReference type="Proteomes" id="UP000318528">
    <property type="component" value="Unassembled WGS sequence"/>
</dbReference>
<dbReference type="OrthoDB" id="9796281at2"/>
<proteinExistence type="predicted"/>
<organism evidence="2 4">
    <name type="scientific">Flavobacterium gawalongense</name>
    <dbReference type="NCBI Taxonomy" id="2594432"/>
    <lineage>
        <taxon>Bacteria</taxon>
        <taxon>Pseudomonadati</taxon>
        <taxon>Bacteroidota</taxon>
        <taxon>Flavobacteriia</taxon>
        <taxon>Flavobacteriales</taxon>
        <taxon>Flavobacteriaceae</taxon>
        <taxon>Flavobacterium</taxon>
    </lineage>
</organism>
<dbReference type="RefSeq" id="WP_143385873.1">
    <property type="nucleotide sequence ID" value="NZ_VJZL01000001.1"/>
</dbReference>
<dbReference type="InterPro" id="IPR014942">
    <property type="entry name" value="AbiEii"/>
</dbReference>
<dbReference type="Proteomes" id="UP000318669">
    <property type="component" value="Unassembled WGS sequence"/>
</dbReference>
<accession>A0A553BZ18</accession>
<dbReference type="EMBL" id="VJZL01000001">
    <property type="protein sequence ID" value="TRX13572.1"/>
    <property type="molecule type" value="Genomic_DNA"/>
</dbReference>
<dbReference type="GO" id="GO:0016740">
    <property type="term" value="F:transferase activity"/>
    <property type="evidence" value="ECO:0007669"/>
    <property type="project" value="UniProtKB-KW"/>
</dbReference>
<sequence length="203" mass="23344">MLQTQTIEPKLLELLNKIMTSEIFEGFNLVGGTSLALQIGHRFSVDIDMFGNSEINEVEFTEELSNFGKVITLKKSKSIIIFSVDGIKVDFVNYKYPLIESPNSIKNIRMVSDKDVAAMKLNAIAGRGSRKDFIDLYFLLKKYSLKELFSFYNKKYTDGSEFMVLKSLTYFDDAENEEMPIMFEEVDWNEIKNTIVKAEHNLV</sequence>
<reference evidence="3 4" key="1">
    <citation type="submission" date="2019-07" db="EMBL/GenBank/DDBJ databases">
        <title>Novel species of Flavobacterium.</title>
        <authorList>
            <person name="Liu Q."/>
            <person name="Xin Y.-H."/>
        </authorList>
    </citation>
    <scope>NUCLEOTIDE SEQUENCE [LARGE SCALE GENOMIC DNA]</scope>
    <source>
        <strain evidence="1 3">GSP39</strain>
        <strain evidence="2 4">GSR22</strain>
    </source>
</reference>
<gene>
    <name evidence="2" type="ORF">FNW11_01595</name>
    <name evidence="1" type="ORF">FNW12_01085</name>
</gene>